<keyword evidence="3" id="KW-0997">Cell inner membrane</keyword>
<dbReference type="EMBL" id="JACYTO010000002">
    <property type="protein sequence ID" value="MBD8503260.1"/>
    <property type="molecule type" value="Genomic_DNA"/>
</dbReference>
<evidence type="ECO:0000313" key="8">
    <source>
        <dbReference type="Proteomes" id="UP000603602"/>
    </source>
</evidence>
<dbReference type="CDD" id="cd07984">
    <property type="entry name" value="LPLAT_LABLAT-like"/>
    <property type="match status" value="1"/>
</dbReference>
<sequence>MRRRCAHEPVVGRKEGFRLSRRKRDEEGSGVLARAASRVGVALLWLLHWLPLPVLAPLGVALGELLFRFARGRRHVVLTNLRLCFTELDDAARRALARRHFHVLGRSLLERSLLWWAPRARIERVVRFDGDQRLRELLTAGRPVILLAPHFVGLDMGGTRVTMSFDIVSIYARQKNPVFDRWFLHGRSRFGDQLLLAREDGARATVKAMKAGRPFYYLPDMDYRRKDSIFVPFFGVPAATITGLSRLSRLAGAAVVPCVTRMLPGGQGYRVEFGEPWADFPTADVEADTARMNRWVEEVIRSMPEQYYWVHRRFKTRPEGEPRPY</sequence>
<proteinExistence type="predicted"/>
<evidence type="ECO:0000256" key="1">
    <source>
        <dbReference type="ARBA" id="ARBA00004533"/>
    </source>
</evidence>
<organism evidence="7 8">
    <name type="scientific">Thauera sedimentorum</name>
    <dbReference type="NCBI Taxonomy" id="2767595"/>
    <lineage>
        <taxon>Bacteria</taxon>
        <taxon>Pseudomonadati</taxon>
        <taxon>Pseudomonadota</taxon>
        <taxon>Betaproteobacteria</taxon>
        <taxon>Rhodocyclales</taxon>
        <taxon>Zoogloeaceae</taxon>
        <taxon>Thauera</taxon>
    </lineage>
</organism>
<name>A0ABR9BA85_9RHOO</name>
<dbReference type="Proteomes" id="UP000603602">
    <property type="component" value="Unassembled WGS sequence"/>
</dbReference>
<evidence type="ECO:0000256" key="4">
    <source>
        <dbReference type="ARBA" id="ARBA00022679"/>
    </source>
</evidence>
<comment type="caution">
    <text evidence="7">The sequence shown here is derived from an EMBL/GenBank/DDBJ whole genome shotgun (WGS) entry which is preliminary data.</text>
</comment>
<dbReference type="GO" id="GO:0016746">
    <property type="term" value="F:acyltransferase activity"/>
    <property type="evidence" value="ECO:0007669"/>
    <property type="project" value="UniProtKB-KW"/>
</dbReference>
<evidence type="ECO:0000313" key="7">
    <source>
        <dbReference type="EMBL" id="MBD8503260.1"/>
    </source>
</evidence>
<keyword evidence="6 7" id="KW-0012">Acyltransferase</keyword>
<dbReference type="Pfam" id="PF03279">
    <property type="entry name" value="Lip_A_acyltrans"/>
    <property type="match status" value="1"/>
</dbReference>
<protein>
    <submittedName>
        <fullName evidence="7">Lysophospholipid acyltransferase family protein</fullName>
    </submittedName>
</protein>
<keyword evidence="5" id="KW-0472">Membrane</keyword>
<comment type="subcellular location">
    <subcellularLocation>
        <location evidence="1">Cell inner membrane</location>
    </subcellularLocation>
</comment>
<reference evidence="8" key="1">
    <citation type="submission" date="2023-07" db="EMBL/GenBank/DDBJ databases">
        <title>Thauera sp. CAU 1555 isolated from sand of Yaerae Beach.</title>
        <authorList>
            <person name="Kim W."/>
        </authorList>
    </citation>
    <scope>NUCLEOTIDE SEQUENCE [LARGE SCALE GENOMIC DNA]</scope>
    <source>
        <strain evidence="8">CAU 1555</strain>
    </source>
</reference>
<dbReference type="PANTHER" id="PTHR30606">
    <property type="entry name" value="LIPID A BIOSYNTHESIS LAUROYL ACYLTRANSFERASE"/>
    <property type="match status" value="1"/>
</dbReference>
<evidence type="ECO:0000256" key="2">
    <source>
        <dbReference type="ARBA" id="ARBA00022475"/>
    </source>
</evidence>
<gene>
    <name evidence="7" type="ORF">IFO67_10245</name>
</gene>
<accession>A0ABR9BA85</accession>
<keyword evidence="4" id="KW-0808">Transferase</keyword>
<keyword evidence="8" id="KW-1185">Reference proteome</keyword>
<dbReference type="InterPro" id="IPR004960">
    <property type="entry name" value="LipA_acyltrans"/>
</dbReference>
<evidence type="ECO:0000256" key="3">
    <source>
        <dbReference type="ARBA" id="ARBA00022519"/>
    </source>
</evidence>
<dbReference type="PIRSF" id="PIRSF026649">
    <property type="entry name" value="MsbB"/>
    <property type="match status" value="1"/>
</dbReference>
<evidence type="ECO:0000256" key="5">
    <source>
        <dbReference type="ARBA" id="ARBA00023136"/>
    </source>
</evidence>
<dbReference type="PANTHER" id="PTHR30606:SF9">
    <property type="entry name" value="LIPID A BIOSYNTHESIS LAUROYLTRANSFERASE"/>
    <property type="match status" value="1"/>
</dbReference>
<evidence type="ECO:0000256" key="6">
    <source>
        <dbReference type="ARBA" id="ARBA00023315"/>
    </source>
</evidence>
<keyword evidence="2" id="KW-1003">Cell membrane</keyword>